<feature type="region of interest" description="Disordered" evidence="1">
    <location>
        <begin position="64"/>
        <end position="88"/>
    </location>
</feature>
<feature type="region of interest" description="Disordered" evidence="1">
    <location>
        <begin position="1"/>
        <end position="25"/>
    </location>
</feature>
<dbReference type="Proteomes" id="UP001303647">
    <property type="component" value="Unassembled WGS sequence"/>
</dbReference>
<name>A0AAN7D250_9PEZI</name>
<evidence type="ECO:0000313" key="3">
    <source>
        <dbReference type="Proteomes" id="UP001303647"/>
    </source>
</evidence>
<feature type="compositionally biased region" description="Polar residues" evidence="1">
    <location>
        <begin position="1"/>
        <end position="10"/>
    </location>
</feature>
<feature type="compositionally biased region" description="Basic and acidic residues" evidence="1">
    <location>
        <begin position="253"/>
        <end position="269"/>
    </location>
</feature>
<feature type="compositionally biased region" description="Polar residues" evidence="1">
    <location>
        <begin position="64"/>
        <end position="81"/>
    </location>
</feature>
<reference evidence="2" key="2">
    <citation type="submission" date="2023-05" db="EMBL/GenBank/DDBJ databases">
        <authorList>
            <consortium name="Lawrence Berkeley National Laboratory"/>
            <person name="Steindorff A."/>
            <person name="Hensen N."/>
            <person name="Bonometti L."/>
            <person name="Westerberg I."/>
            <person name="Brannstrom I.O."/>
            <person name="Guillou S."/>
            <person name="Cros-Aarteil S."/>
            <person name="Calhoun S."/>
            <person name="Haridas S."/>
            <person name="Kuo A."/>
            <person name="Mondo S."/>
            <person name="Pangilinan J."/>
            <person name="Riley R."/>
            <person name="Labutti K."/>
            <person name="Andreopoulos B."/>
            <person name="Lipzen A."/>
            <person name="Chen C."/>
            <person name="Yanf M."/>
            <person name="Daum C."/>
            <person name="Ng V."/>
            <person name="Clum A."/>
            <person name="Ohm R."/>
            <person name="Martin F."/>
            <person name="Silar P."/>
            <person name="Natvig D."/>
            <person name="Lalanne C."/>
            <person name="Gautier V."/>
            <person name="Ament-Velasquez S.L."/>
            <person name="Kruys A."/>
            <person name="Hutchinson M.I."/>
            <person name="Powell A.J."/>
            <person name="Barry K."/>
            <person name="Miller A.N."/>
            <person name="Grigoriev I.V."/>
            <person name="Debuchy R."/>
            <person name="Gladieux P."/>
            <person name="Thoren M.H."/>
            <person name="Johannesson H."/>
        </authorList>
    </citation>
    <scope>NUCLEOTIDE SEQUENCE</scope>
    <source>
        <strain evidence="2">CBS 359.72</strain>
    </source>
</reference>
<dbReference type="AlphaFoldDB" id="A0AAN7D250"/>
<proteinExistence type="predicted"/>
<evidence type="ECO:0000256" key="1">
    <source>
        <dbReference type="SAM" id="MobiDB-lite"/>
    </source>
</evidence>
<protein>
    <submittedName>
        <fullName evidence="2">Uncharacterized protein</fullName>
    </submittedName>
</protein>
<keyword evidence="3" id="KW-1185">Reference proteome</keyword>
<feature type="region of interest" description="Disordered" evidence="1">
    <location>
        <begin position="350"/>
        <end position="476"/>
    </location>
</feature>
<sequence>MAQNNSSASVTGAVRPAGARLKRRPALSPSSAFQLFLEHRRRALRNSTSPEIDSKIICTDKSLTPSYSQPASDCRPLSSSQRKSKLGDLTQSPALLRHLGKLAPLYRRHRNLERALSLFLLRRQLWRRTRRPFFKMDLKRLRDIQADESSSDDEPGLVLASASVSAPRRRSPAPNPAAVAAFEGQQAGTEPIGGKQKRVAVAEIPGEDADPETSQTAKKAVVVPVSLALSSSNPAPVASSTGGIDGTKSPRKRTLEDGKAEAKTEERAIKKARTLEPAATKREEESSKSAQARSSKDAAVAALRPKPVAQMEYHDQRVHDMLTDPLGFDDFVYDTTRPMPLHAARSFAKFRRRQSHSAPPLIMSGALGPVTPGGKKPVNSKSKGPVGSLAKEARKRAHQQKVKERVQGENGIATRFEPGFLGAQRKGNDVAGKRTAGPKGNGGKRKDERWLTAARPGGLNGGERHQPDPKKFKKLV</sequence>
<organism evidence="2 3">
    <name type="scientific">Corynascus novoguineensis</name>
    <dbReference type="NCBI Taxonomy" id="1126955"/>
    <lineage>
        <taxon>Eukaryota</taxon>
        <taxon>Fungi</taxon>
        <taxon>Dikarya</taxon>
        <taxon>Ascomycota</taxon>
        <taxon>Pezizomycotina</taxon>
        <taxon>Sordariomycetes</taxon>
        <taxon>Sordariomycetidae</taxon>
        <taxon>Sordariales</taxon>
        <taxon>Chaetomiaceae</taxon>
        <taxon>Corynascus</taxon>
    </lineage>
</organism>
<gene>
    <name evidence="2" type="ORF">C7999DRAFT_11051</name>
</gene>
<reference evidence="2" key="1">
    <citation type="journal article" date="2023" name="Mol. Phylogenet. Evol.">
        <title>Genome-scale phylogeny and comparative genomics of the fungal order Sordariales.</title>
        <authorList>
            <person name="Hensen N."/>
            <person name="Bonometti L."/>
            <person name="Westerberg I."/>
            <person name="Brannstrom I.O."/>
            <person name="Guillou S."/>
            <person name="Cros-Aarteil S."/>
            <person name="Calhoun S."/>
            <person name="Haridas S."/>
            <person name="Kuo A."/>
            <person name="Mondo S."/>
            <person name="Pangilinan J."/>
            <person name="Riley R."/>
            <person name="LaButti K."/>
            <person name="Andreopoulos B."/>
            <person name="Lipzen A."/>
            <person name="Chen C."/>
            <person name="Yan M."/>
            <person name="Daum C."/>
            <person name="Ng V."/>
            <person name="Clum A."/>
            <person name="Steindorff A."/>
            <person name="Ohm R.A."/>
            <person name="Martin F."/>
            <person name="Silar P."/>
            <person name="Natvig D.O."/>
            <person name="Lalanne C."/>
            <person name="Gautier V."/>
            <person name="Ament-Velasquez S.L."/>
            <person name="Kruys A."/>
            <person name="Hutchinson M.I."/>
            <person name="Powell A.J."/>
            <person name="Barry K."/>
            <person name="Miller A.N."/>
            <person name="Grigoriev I.V."/>
            <person name="Debuchy R."/>
            <person name="Gladieux P."/>
            <person name="Hiltunen Thoren M."/>
            <person name="Johannesson H."/>
        </authorList>
    </citation>
    <scope>NUCLEOTIDE SEQUENCE</scope>
    <source>
        <strain evidence="2">CBS 359.72</strain>
    </source>
</reference>
<evidence type="ECO:0000313" key="2">
    <source>
        <dbReference type="EMBL" id="KAK4251183.1"/>
    </source>
</evidence>
<dbReference type="EMBL" id="MU857607">
    <property type="protein sequence ID" value="KAK4251183.1"/>
    <property type="molecule type" value="Genomic_DNA"/>
</dbReference>
<feature type="compositionally biased region" description="Low complexity" evidence="1">
    <location>
        <begin position="229"/>
        <end position="240"/>
    </location>
</feature>
<feature type="region of interest" description="Disordered" evidence="1">
    <location>
        <begin position="229"/>
        <end position="308"/>
    </location>
</feature>
<accession>A0AAN7D250</accession>
<comment type="caution">
    <text evidence="2">The sequence shown here is derived from an EMBL/GenBank/DDBJ whole genome shotgun (WGS) entry which is preliminary data.</text>
</comment>